<accession>A0A3B0M857</accession>
<dbReference type="InterPro" id="IPR036691">
    <property type="entry name" value="Endo/exonu/phosph_ase_sf"/>
</dbReference>
<organism evidence="2 3">
    <name type="scientific">Roseinatronobacter ekhonensis</name>
    <dbReference type="NCBI Taxonomy" id="254356"/>
    <lineage>
        <taxon>Bacteria</taxon>
        <taxon>Pseudomonadati</taxon>
        <taxon>Pseudomonadota</taxon>
        <taxon>Alphaproteobacteria</taxon>
        <taxon>Rhodobacterales</taxon>
        <taxon>Paracoccaceae</taxon>
        <taxon>Roseinatronobacter</taxon>
    </lineage>
</organism>
<reference evidence="3" key="1">
    <citation type="submission" date="2018-08" db="EMBL/GenBank/DDBJ databases">
        <authorList>
            <person name="Rodrigo-Torres L."/>
            <person name="Arahal R. D."/>
            <person name="Lucena T."/>
        </authorList>
    </citation>
    <scope>NUCLEOTIDE SEQUENCE [LARGE SCALE GENOMIC DNA]</scope>
    <source>
        <strain evidence="3">CECT 7235</strain>
    </source>
</reference>
<dbReference type="GO" id="GO:0003824">
    <property type="term" value="F:catalytic activity"/>
    <property type="evidence" value="ECO:0007669"/>
    <property type="project" value="InterPro"/>
</dbReference>
<dbReference type="InterPro" id="IPR005135">
    <property type="entry name" value="Endo/exonuclease/phosphatase"/>
</dbReference>
<dbReference type="Gene3D" id="3.60.10.10">
    <property type="entry name" value="Endonuclease/exonuclease/phosphatase"/>
    <property type="match status" value="1"/>
</dbReference>
<gene>
    <name evidence="2" type="ORF">ROE7235_01919</name>
</gene>
<keyword evidence="3" id="KW-1185">Reference proteome</keyword>
<dbReference type="EMBL" id="UIHC01000016">
    <property type="protein sequence ID" value="SUZ32165.1"/>
    <property type="molecule type" value="Genomic_DNA"/>
</dbReference>
<dbReference type="SUPFAM" id="SSF56219">
    <property type="entry name" value="DNase I-like"/>
    <property type="match status" value="1"/>
</dbReference>
<dbReference type="Pfam" id="PF03372">
    <property type="entry name" value="Exo_endo_phos"/>
    <property type="match status" value="1"/>
</dbReference>
<sequence>MLIGGFMEIMCLNGWGGKLHKYLLPYVQAASPEILCLQEVVHSPTSDKDWLTYRDGDHILQQRANFFRDVSRALPDHVAIFCPAAQGVLWDEDQSIPSQWGLATFVHKSVPIIGQVQDFVHKTFSPVGYGEHPRSRSAHGVRVYDYNSNRSISVTHMHGLRDLDGKMDTPERADQAQRLLDLSGRVSTPEDVRVICGDFNVEPESETLQILANAGFCELVTGHGFTSTRNSQYKKPGRFADYMMISDADVVQKFDLVYDPEVSDHCPLVLNI</sequence>
<dbReference type="AlphaFoldDB" id="A0A3B0M857"/>
<proteinExistence type="predicted"/>
<feature type="domain" description="Endonuclease/exonuclease/phosphatase" evidence="1">
    <location>
        <begin position="20"/>
        <end position="265"/>
    </location>
</feature>
<evidence type="ECO:0000313" key="2">
    <source>
        <dbReference type="EMBL" id="SUZ32165.1"/>
    </source>
</evidence>
<evidence type="ECO:0000313" key="3">
    <source>
        <dbReference type="Proteomes" id="UP000272908"/>
    </source>
</evidence>
<name>A0A3B0M857_9RHOB</name>
<dbReference type="Proteomes" id="UP000272908">
    <property type="component" value="Unassembled WGS sequence"/>
</dbReference>
<protein>
    <recommendedName>
        <fullName evidence="1">Endonuclease/exonuclease/phosphatase domain-containing protein</fullName>
    </recommendedName>
</protein>
<dbReference type="RefSeq" id="WP_245963921.1">
    <property type="nucleotide sequence ID" value="NZ_UIHC01000016.1"/>
</dbReference>
<evidence type="ECO:0000259" key="1">
    <source>
        <dbReference type="Pfam" id="PF03372"/>
    </source>
</evidence>